<comment type="caution">
    <text evidence="2">The sequence shown here is derived from an EMBL/GenBank/DDBJ whole genome shotgun (WGS) entry which is preliminary data.</text>
</comment>
<protein>
    <submittedName>
        <fullName evidence="2">Uncharacterized protein</fullName>
    </submittedName>
</protein>
<sequence>MNPWYALKREFNRTQWGKRWAVAAILLFVVSLIRIMGELAKIDSRSLNLWDSVFLVIP</sequence>
<reference evidence="2 3" key="1">
    <citation type="submission" date="2012-10" db="EMBL/GenBank/DDBJ databases">
        <title>Draft Genome Sequence of Paenibacillus popilliae ATCC 14706T.</title>
        <authorList>
            <person name="Iiyama K."/>
            <person name="Mori K."/>
            <person name="Mon H."/>
            <person name="Chieda Y."/>
            <person name="Lee J.M."/>
            <person name="Kusakabe T."/>
            <person name="Tashiro K."/>
            <person name="Asano S."/>
            <person name="Yasunaga-Aoki C."/>
            <person name="Shimizu S."/>
        </authorList>
    </citation>
    <scope>NUCLEOTIDE SEQUENCE [LARGE SCALE GENOMIC DNA]</scope>
    <source>
        <strain evidence="2 3">ATCC 14706</strain>
    </source>
</reference>
<feature type="transmembrane region" description="Helical" evidence="1">
    <location>
        <begin position="20"/>
        <end position="37"/>
    </location>
</feature>
<evidence type="ECO:0000313" key="2">
    <source>
        <dbReference type="EMBL" id="GAC41782.1"/>
    </source>
</evidence>
<accession>M9L904</accession>
<evidence type="ECO:0000313" key="3">
    <source>
        <dbReference type="Proteomes" id="UP000029453"/>
    </source>
</evidence>
<dbReference type="EMBL" id="BALG01000048">
    <property type="protein sequence ID" value="GAC41782.1"/>
    <property type="molecule type" value="Genomic_DNA"/>
</dbReference>
<dbReference type="Proteomes" id="UP000029453">
    <property type="component" value="Unassembled WGS sequence"/>
</dbReference>
<keyword evidence="1" id="KW-0812">Transmembrane</keyword>
<organism evidence="2 3">
    <name type="scientific">Paenibacillus popilliae ATCC 14706</name>
    <dbReference type="NCBI Taxonomy" id="1212764"/>
    <lineage>
        <taxon>Bacteria</taxon>
        <taxon>Bacillati</taxon>
        <taxon>Bacillota</taxon>
        <taxon>Bacilli</taxon>
        <taxon>Bacillales</taxon>
        <taxon>Paenibacillaceae</taxon>
        <taxon>Paenibacillus</taxon>
    </lineage>
</organism>
<dbReference type="RefSeq" id="WP_006285132.1">
    <property type="nucleotide sequence ID" value="NZ_BALG01000048.1"/>
</dbReference>
<keyword evidence="3" id="KW-1185">Reference proteome</keyword>
<keyword evidence="1" id="KW-1133">Transmembrane helix</keyword>
<gene>
    <name evidence="2" type="ORF">PPOP_1139</name>
</gene>
<proteinExistence type="predicted"/>
<dbReference type="AlphaFoldDB" id="M9L904"/>
<evidence type="ECO:0000256" key="1">
    <source>
        <dbReference type="SAM" id="Phobius"/>
    </source>
</evidence>
<name>M9L904_PAEPP</name>
<keyword evidence="1" id="KW-0472">Membrane</keyword>